<keyword evidence="3" id="KW-1185">Reference proteome</keyword>
<dbReference type="InterPro" id="IPR023292">
    <property type="entry name" value="NTP_PyroPHydrolase-like_dom_sf"/>
</dbReference>
<feature type="coiled-coil region" evidence="1">
    <location>
        <begin position="27"/>
        <end position="54"/>
    </location>
</feature>
<dbReference type="KEGG" id="vg:29124434"/>
<reference evidence="3" key="1">
    <citation type="submission" date="2014-08" db="EMBL/GenBank/DDBJ databases">
        <authorList>
            <person name="Mandeville R."/>
        </authorList>
    </citation>
    <scope>NUCLEOTIDE SEQUENCE [LARGE SCALE GENOMIC DNA]</scope>
</reference>
<accession>A0A140XG87</accession>
<dbReference type="CDD" id="cd11530">
    <property type="entry name" value="NTP-PPase_DR2231_like"/>
    <property type="match status" value="1"/>
</dbReference>
<evidence type="ECO:0000313" key="3">
    <source>
        <dbReference type="Proteomes" id="UP000203504"/>
    </source>
</evidence>
<name>A0A140XG87_9CAUD</name>
<dbReference type="GeneID" id="29124434"/>
<gene>
    <name evidence="2" type="ORF">BP63_56</name>
</gene>
<dbReference type="InterPro" id="IPR021130">
    <property type="entry name" value="PRib-ATP_PPHydrolase-like"/>
</dbReference>
<evidence type="ECO:0000256" key="1">
    <source>
        <dbReference type="SAM" id="Coils"/>
    </source>
</evidence>
<dbReference type="Proteomes" id="UP000203504">
    <property type="component" value="Segment"/>
</dbReference>
<keyword evidence="1" id="KW-0175">Coiled coil</keyword>
<evidence type="ECO:0008006" key="4">
    <source>
        <dbReference type="Google" id="ProtNLM"/>
    </source>
</evidence>
<dbReference type="Gene3D" id="1.10.3420.10">
    <property type="entry name" value="putative ntp pyrophosphohydrolase like domain"/>
    <property type="match status" value="2"/>
</dbReference>
<evidence type="ECO:0000313" key="2">
    <source>
        <dbReference type="EMBL" id="AIT13877.1"/>
    </source>
</evidence>
<dbReference type="Pfam" id="PF01503">
    <property type="entry name" value="PRA-PH"/>
    <property type="match status" value="1"/>
</dbReference>
<proteinExistence type="predicted"/>
<sequence>MRFSKIAAGVTAFHEKFDLKPVSQGGKPEFKLRYDRLIEEMEEIKQAKKDGDKAGFLDGIVDLIYIAAGTLYLYDQTAWFTNEFEYPILLTTPCGFMDRFDADGLIVYVKDTEDTHCDRLAQLIIHLITWCANNNWPLDAAWDAVQAANMAKERAKPDASNSKHKSGQDIVKPEGWKAPDIQAIIDAHVNPAQKELF</sequence>
<dbReference type="InterPro" id="IPR033653">
    <property type="entry name" value="NTP-PPase_DR2231-like"/>
</dbReference>
<dbReference type="OrthoDB" id="10204at10239"/>
<dbReference type="RefSeq" id="YP_009302975.1">
    <property type="nucleotide sequence ID" value="NC_031250.1"/>
</dbReference>
<dbReference type="EMBL" id="KM366099">
    <property type="protein sequence ID" value="AIT13877.1"/>
    <property type="molecule type" value="Genomic_DNA"/>
</dbReference>
<organism evidence="2 3">
    <name type="scientific">Salmonella phage BP63</name>
    <dbReference type="NCBI Taxonomy" id="1543205"/>
    <lineage>
        <taxon>Viruses</taxon>
        <taxon>Duplodnaviria</taxon>
        <taxon>Heunggongvirae</taxon>
        <taxon>Uroviricota</taxon>
        <taxon>Caudoviricetes</taxon>
        <taxon>Rosemountvirus</taxon>
        <taxon>Rosemountvirus BP63</taxon>
    </lineage>
</organism>
<protein>
    <recommendedName>
        <fullName evidence="4">Cof hydrolase</fullName>
    </recommendedName>
</protein>